<comment type="subcellular location">
    <subcellularLocation>
        <location evidence="1">Membrane</location>
        <topology evidence="1">Single-pass membrane protein</topology>
    </subcellularLocation>
</comment>
<keyword evidence="2 5" id="KW-0812">Transmembrane</keyword>
<dbReference type="Proteomes" id="UP000234329">
    <property type="component" value="Unassembled WGS sequence"/>
</dbReference>
<dbReference type="GO" id="GO:0016020">
    <property type="term" value="C:membrane"/>
    <property type="evidence" value="ECO:0007669"/>
    <property type="project" value="UniProtKB-SubCell"/>
</dbReference>
<reference evidence="6 7" key="1">
    <citation type="submission" date="2017-03" db="EMBL/GenBank/DDBJ databases">
        <title>Draft genime sequence of the acidophilic sulfur-oxidizing bacterium Acidithiobacillus sp. SH, isolated from seawater.</title>
        <authorList>
            <person name="Sharmin S."/>
            <person name="Tokuhisa M."/>
            <person name="Kanao T."/>
            <person name="Kamimura K."/>
        </authorList>
    </citation>
    <scope>NUCLEOTIDE SEQUENCE [LARGE SCALE GENOMIC DNA]</scope>
    <source>
        <strain evidence="6 7">SH</strain>
    </source>
</reference>
<dbReference type="EMBL" id="MXAV01000001">
    <property type="protein sequence ID" value="PKY12271.1"/>
    <property type="molecule type" value="Genomic_DNA"/>
</dbReference>
<dbReference type="SUPFAM" id="SSF74653">
    <property type="entry name" value="TolA/TonB C-terminal domain"/>
    <property type="match status" value="1"/>
</dbReference>
<evidence type="ECO:0000313" key="7">
    <source>
        <dbReference type="Proteomes" id="UP000234329"/>
    </source>
</evidence>
<gene>
    <name evidence="6" type="ORF">B1757_00135</name>
</gene>
<dbReference type="Gene3D" id="3.30.1150.10">
    <property type="match status" value="1"/>
</dbReference>
<dbReference type="AlphaFoldDB" id="A0A2I1DQV8"/>
<evidence type="ECO:0000256" key="4">
    <source>
        <dbReference type="ARBA" id="ARBA00023136"/>
    </source>
</evidence>
<organism evidence="6 7">
    <name type="scientific">Acidithiobacillus marinus</name>
    <dbReference type="NCBI Taxonomy" id="187490"/>
    <lineage>
        <taxon>Bacteria</taxon>
        <taxon>Pseudomonadati</taxon>
        <taxon>Pseudomonadota</taxon>
        <taxon>Acidithiobacillia</taxon>
        <taxon>Acidithiobacillales</taxon>
        <taxon>Acidithiobacillaceae</taxon>
        <taxon>Acidithiobacillus</taxon>
    </lineage>
</organism>
<evidence type="ECO:0000256" key="5">
    <source>
        <dbReference type="SAM" id="Phobius"/>
    </source>
</evidence>
<dbReference type="RefSeq" id="WP_101536391.1">
    <property type="nucleotide sequence ID" value="NZ_MXAV01000001.1"/>
</dbReference>
<keyword evidence="3 5" id="KW-1133">Transmembrane helix</keyword>
<dbReference type="InParanoid" id="A0A2I1DQV8"/>
<evidence type="ECO:0000313" key="6">
    <source>
        <dbReference type="EMBL" id="PKY12271.1"/>
    </source>
</evidence>
<keyword evidence="7" id="KW-1185">Reference proteome</keyword>
<dbReference type="OrthoDB" id="5298159at2"/>
<keyword evidence="4 5" id="KW-0472">Membrane</keyword>
<protein>
    <submittedName>
        <fullName evidence="6">Energy transducer TonB</fullName>
    </submittedName>
</protein>
<evidence type="ECO:0000256" key="3">
    <source>
        <dbReference type="ARBA" id="ARBA00022989"/>
    </source>
</evidence>
<evidence type="ECO:0000256" key="2">
    <source>
        <dbReference type="ARBA" id="ARBA00022692"/>
    </source>
</evidence>
<dbReference type="InterPro" id="IPR006260">
    <property type="entry name" value="TonB/TolA_C"/>
</dbReference>
<feature type="transmembrane region" description="Helical" evidence="5">
    <location>
        <begin position="57"/>
        <end position="77"/>
    </location>
</feature>
<dbReference type="Pfam" id="PF13103">
    <property type="entry name" value="TonB_2"/>
    <property type="match status" value="1"/>
</dbReference>
<evidence type="ECO:0000256" key="1">
    <source>
        <dbReference type="ARBA" id="ARBA00004167"/>
    </source>
</evidence>
<sequence length="236" mass="26291">MVGVKASKTSAQARSVGQVAPDRFILDIWFRLRWYSAVIITAVCRIFRLRAQDMDQLFPWLLFSLFVNVLIWLYLLLGLTNPLVKKNPVNSLVEISLTPAFHRPQISAPVNPRLNHPQPEVTAATRKAAPAVSSAERQAAYNIYLKNWEGRIMALAQKKLFAAGHGPLPQGRVVVAVTIAPDGRLMEIAMLQGARNLALVDAVETLIRAAAPFPPLPPMWQSPPNSLRIVRTWSFE</sequence>
<proteinExistence type="predicted"/>
<name>A0A2I1DQV8_9PROT</name>
<dbReference type="NCBIfam" id="TIGR01352">
    <property type="entry name" value="tonB_Cterm"/>
    <property type="match status" value="1"/>
</dbReference>
<comment type="caution">
    <text evidence="6">The sequence shown here is derived from an EMBL/GenBank/DDBJ whole genome shotgun (WGS) entry which is preliminary data.</text>
</comment>
<accession>A0A2I1DQV8</accession>